<dbReference type="Pfam" id="PF02661">
    <property type="entry name" value="Fic"/>
    <property type="match status" value="1"/>
</dbReference>
<dbReference type="AlphaFoldDB" id="A0A059E195"/>
<feature type="domain" description="Fido" evidence="2">
    <location>
        <begin position="57"/>
        <end position="197"/>
    </location>
</feature>
<dbReference type="EMBL" id="AWFH01000014">
    <property type="protein sequence ID" value="KCZ61436.1"/>
    <property type="molecule type" value="Genomic_DNA"/>
</dbReference>
<keyword evidence="4" id="KW-1185">Reference proteome</keyword>
<dbReference type="InterPro" id="IPR036597">
    <property type="entry name" value="Fido-like_dom_sf"/>
</dbReference>
<dbReference type="InterPro" id="IPR013436">
    <property type="entry name" value="Mobile_mystery_prot_B"/>
</dbReference>
<dbReference type="eggNOG" id="COG2184">
    <property type="taxonomic scope" value="Bacteria"/>
</dbReference>
<proteinExistence type="predicted"/>
<sequence>MNGILGEPDGATPLDPDELEGLKFDHITTRGELDELEQANIQAGLLWLGRRRKTDILTDDFLRELHRRLFGDVWGWAGTYRLREKNIGIDPMMIGVSIRHLLGDAKFWVENTTYPPLEAAARFHHRLVQIHPFANGNGRHARIAADTYLTECFEHAPIDWENGADLTNNNERRDAYIAALRAADGHDYDPLLEFVGCGDCNNDNG</sequence>
<dbReference type="PATRIC" id="fig|1280948.3.peg.1892"/>
<accession>A0A059E195</accession>
<dbReference type="InterPro" id="IPR003812">
    <property type="entry name" value="Fido"/>
</dbReference>
<evidence type="ECO:0000313" key="3">
    <source>
        <dbReference type="EMBL" id="KCZ61436.1"/>
    </source>
</evidence>
<dbReference type="PANTHER" id="PTHR13504:SF39">
    <property type="entry name" value="CELL FILAMENTATION PROTEIN"/>
    <property type="match status" value="1"/>
</dbReference>
<dbReference type="InterPro" id="IPR040198">
    <property type="entry name" value="Fido_containing"/>
</dbReference>
<organism evidence="3 4">
    <name type="scientific">Hyphomonas atlantica</name>
    <dbReference type="NCBI Taxonomy" id="1280948"/>
    <lineage>
        <taxon>Bacteria</taxon>
        <taxon>Pseudomonadati</taxon>
        <taxon>Pseudomonadota</taxon>
        <taxon>Alphaproteobacteria</taxon>
        <taxon>Hyphomonadales</taxon>
        <taxon>Hyphomonadaceae</taxon>
        <taxon>Hyphomonas</taxon>
    </lineage>
</organism>
<evidence type="ECO:0000259" key="2">
    <source>
        <dbReference type="PROSITE" id="PS51459"/>
    </source>
</evidence>
<dbReference type="STRING" id="1280948.HY36_16840"/>
<feature type="active site" evidence="1">
    <location>
        <position position="131"/>
    </location>
</feature>
<dbReference type="PANTHER" id="PTHR13504">
    <property type="entry name" value="FIDO DOMAIN-CONTAINING PROTEIN DDB_G0283145"/>
    <property type="match status" value="1"/>
</dbReference>
<dbReference type="SUPFAM" id="SSF140931">
    <property type="entry name" value="Fic-like"/>
    <property type="match status" value="1"/>
</dbReference>
<name>A0A059E195_9PROT</name>
<dbReference type="PROSITE" id="PS51459">
    <property type="entry name" value="FIDO"/>
    <property type="match status" value="1"/>
</dbReference>
<evidence type="ECO:0000313" key="4">
    <source>
        <dbReference type="Proteomes" id="UP000024547"/>
    </source>
</evidence>
<evidence type="ECO:0000256" key="1">
    <source>
        <dbReference type="PIRSR" id="PIRSR640198-1"/>
    </source>
</evidence>
<comment type="caution">
    <text evidence="3">The sequence shown here is derived from an EMBL/GenBank/DDBJ whole genome shotgun (WGS) entry which is preliminary data.</text>
</comment>
<gene>
    <name evidence="3" type="ORF">HY36_16840</name>
</gene>
<dbReference type="Proteomes" id="UP000024547">
    <property type="component" value="Unassembled WGS sequence"/>
</dbReference>
<dbReference type="Gene3D" id="1.10.3290.10">
    <property type="entry name" value="Fido-like domain"/>
    <property type="match status" value="1"/>
</dbReference>
<dbReference type="NCBIfam" id="TIGR02613">
    <property type="entry name" value="mob_myst_B"/>
    <property type="match status" value="1"/>
</dbReference>
<dbReference type="OrthoDB" id="9813719at2"/>
<dbReference type="RefSeq" id="WP_035551656.1">
    <property type="nucleotide sequence ID" value="NZ_AWFH01000014.1"/>
</dbReference>
<reference evidence="3 4" key="1">
    <citation type="journal article" date="2014" name="Antonie Van Leeuwenhoek">
        <title>Hyphomonas beringensis sp. nov. and Hyphomonas chukchiensis sp. nov., isolated from surface seawater of the Bering Sea and Chukchi Sea.</title>
        <authorList>
            <person name="Li C."/>
            <person name="Lai Q."/>
            <person name="Li G."/>
            <person name="Dong C."/>
            <person name="Wang J."/>
            <person name="Liao Y."/>
            <person name="Shao Z."/>
        </authorList>
    </citation>
    <scope>NUCLEOTIDE SEQUENCE [LARGE SCALE GENOMIC DNA]</scope>
    <source>
        <strain evidence="3 4">22II1-22F38</strain>
    </source>
</reference>
<protein>
    <recommendedName>
        <fullName evidence="2">Fido domain-containing protein</fullName>
    </recommendedName>
</protein>